<evidence type="ECO:0000256" key="1">
    <source>
        <dbReference type="ARBA" id="ARBA00008407"/>
    </source>
</evidence>
<feature type="compositionally biased region" description="Basic and acidic residues" evidence="2">
    <location>
        <begin position="172"/>
        <end position="197"/>
    </location>
</feature>
<accession>V9KB32</accession>
<evidence type="ECO:0000313" key="3">
    <source>
        <dbReference type="EMBL" id="AFO94935.1"/>
    </source>
</evidence>
<dbReference type="AlphaFoldDB" id="V9KB32"/>
<sequence>MADEARDPLSYFAAYGSSSSESDSDSAEDQPPAPGPGVSARREAGDGPRESGAALPAPDELFSSVSRPRFLSNPLREQIDWGRRLVRAPEEPPKEFKVWKTIAVPPPESYTTEEKKPPPGVDMAVKWSSMYQDNGDDAPNRLPIASDLLPGELAASESDEEDEATSAKKRKTESFQQKEKRKRNDGQANREKSFVEEEKRILRQDFRLKD</sequence>
<dbReference type="PANTHER" id="PTHR31833">
    <property type="entry name" value="UPF0690 PROTEIN C1ORF52"/>
    <property type="match status" value="1"/>
</dbReference>
<dbReference type="EMBL" id="JW862418">
    <property type="protein sequence ID" value="AFO94935.1"/>
    <property type="molecule type" value="mRNA"/>
</dbReference>
<reference evidence="3" key="1">
    <citation type="journal article" date="2014" name="Nature">
        <title>Elephant shark genome provides unique insights into gnathostome evolution.</title>
        <authorList>
            <consortium name="International Elephant Shark Genome Sequencing Consortium"/>
            <person name="Venkatesh B."/>
            <person name="Lee A.P."/>
            <person name="Ravi V."/>
            <person name="Maurya A.K."/>
            <person name="Lian M.M."/>
            <person name="Swann J.B."/>
            <person name="Ohta Y."/>
            <person name="Flajnik M.F."/>
            <person name="Sutoh Y."/>
            <person name="Kasahara M."/>
            <person name="Hoon S."/>
            <person name="Gangu V."/>
            <person name="Roy S.W."/>
            <person name="Irimia M."/>
            <person name="Korzh V."/>
            <person name="Kondrychyn I."/>
            <person name="Lim Z.W."/>
            <person name="Tay B.H."/>
            <person name="Tohari S."/>
            <person name="Kong K.W."/>
            <person name="Ho S."/>
            <person name="Lorente-Galdos B."/>
            <person name="Quilez J."/>
            <person name="Marques-Bonet T."/>
            <person name="Raney B.J."/>
            <person name="Ingham P.W."/>
            <person name="Tay A."/>
            <person name="Hillier L.W."/>
            <person name="Minx P."/>
            <person name="Boehm T."/>
            <person name="Wilson R.K."/>
            <person name="Brenner S."/>
            <person name="Warren W.C."/>
        </authorList>
    </citation>
    <scope>NUCLEOTIDE SEQUENCE</scope>
    <source>
        <tissue evidence="3">Testis</tissue>
    </source>
</reference>
<evidence type="ECO:0000256" key="2">
    <source>
        <dbReference type="SAM" id="MobiDB-lite"/>
    </source>
</evidence>
<name>V9KB32_CALMI</name>
<dbReference type="Pfam" id="PF15559">
    <property type="entry name" value="DUF4660"/>
    <property type="match status" value="1"/>
</dbReference>
<organism evidence="3">
    <name type="scientific">Callorhinchus milii</name>
    <name type="common">Ghost shark</name>
    <dbReference type="NCBI Taxonomy" id="7868"/>
    <lineage>
        <taxon>Eukaryota</taxon>
        <taxon>Metazoa</taxon>
        <taxon>Chordata</taxon>
        <taxon>Craniata</taxon>
        <taxon>Vertebrata</taxon>
        <taxon>Chondrichthyes</taxon>
        <taxon>Holocephali</taxon>
        <taxon>Chimaeriformes</taxon>
        <taxon>Callorhinchidae</taxon>
        <taxon>Callorhinchus</taxon>
    </lineage>
</organism>
<protein>
    <submittedName>
        <fullName evidence="3">Uncharacterized protein</fullName>
    </submittedName>
</protein>
<comment type="similarity">
    <text evidence="1">Belongs to the UPF0690 family.</text>
</comment>
<feature type="region of interest" description="Disordered" evidence="2">
    <location>
        <begin position="1"/>
        <end position="76"/>
    </location>
</feature>
<dbReference type="PANTHER" id="PTHR31833:SF2">
    <property type="entry name" value="UPF0690 PROTEIN C1ORF52"/>
    <property type="match status" value="1"/>
</dbReference>
<proteinExistence type="evidence at transcript level"/>
<feature type="region of interest" description="Disordered" evidence="2">
    <location>
        <begin position="131"/>
        <end position="197"/>
    </location>
</feature>
<feature type="compositionally biased region" description="Basic and acidic residues" evidence="2">
    <location>
        <begin position="40"/>
        <end position="49"/>
    </location>
</feature>
<dbReference type="InterPro" id="IPR029089">
    <property type="entry name" value="DUF4660"/>
</dbReference>